<feature type="domain" description="4Fe-4S ferredoxin-type" evidence="9">
    <location>
        <begin position="139"/>
        <end position="172"/>
    </location>
</feature>
<dbReference type="Pfam" id="PF04879">
    <property type="entry name" value="Molybdop_Fe4S4"/>
    <property type="match status" value="1"/>
</dbReference>
<dbReference type="PROSITE" id="PS51379">
    <property type="entry name" value="4FE4S_FER_2"/>
    <property type="match status" value="2"/>
</dbReference>
<keyword evidence="5" id="KW-0560">Oxidoreductase</keyword>
<dbReference type="PROSITE" id="PS51839">
    <property type="entry name" value="4FE4S_HC3"/>
    <property type="match status" value="1"/>
</dbReference>
<dbReference type="Gene3D" id="3.30.70.20">
    <property type="match status" value="1"/>
</dbReference>
<feature type="domain" description="2Fe-2S ferredoxin-type" evidence="8">
    <location>
        <begin position="2"/>
        <end position="80"/>
    </location>
</feature>
<dbReference type="GO" id="GO:0051539">
    <property type="term" value="F:4 iron, 4 sulfur cluster binding"/>
    <property type="evidence" value="ECO:0007669"/>
    <property type="project" value="UniProtKB-KW"/>
</dbReference>
<dbReference type="InterPro" id="IPR006963">
    <property type="entry name" value="Mopterin_OxRdtase_4Fe-4S_dom"/>
</dbReference>
<keyword evidence="2" id="KW-0001">2Fe-2S</keyword>
<dbReference type="PROSITE" id="PS51669">
    <property type="entry name" value="4FE4S_MOW_BIS_MGD"/>
    <property type="match status" value="1"/>
</dbReference>
<dbReference type="FunFam" id="3.30.70.20:FF:000035">
    <property type="entry name" value="Iron hydrogenase 1"/>
    <property type="match status" value="1"/>
</dbReference>
<dbReference type="Proteomes" id="UP000183997">
    <property type="component" value="Unassembled WGS sequence"/>
</dbReference>
<dbReference type="Gene3D" id="2.20.25.90">
    <property type="entry name" value="ADC-like domains"/>
    <property type="match status" value="1"/>
</dbReference>
<dbReference type="EMBL" id="FRAR01000006">
    <property type="protein sequence ID" value="SHK05273.1"/>
    <property type="molecule type" value="Genomic_DNA"/>
</dbReference>
<evidence type="ECO:0000256" key="3">
    <source>
        <dbReference type="ARBA" id="ARBA00022723"/>
    </source>
</evidence>
<evidence type="ECO:0000313" key="12">
    <source>
        <dbReference type="EMBL" id="SHK05273.1"/>
    </source>
</evidence>
<accession>A0A1M6PBF6</accession>
<feature type="domain" description="4Fe-4S His(Cys)3-ligated-type" evidence="11">
    <location>
        <begin position="80"/>
        <end position="119"/>
    </location>
</feature>
<dbReference type="InterPro" id="IPR027467">
    <property type="entry name" value="MopterinOxRdtase_cofactor_BS"/>
</dbReference>
<dbReference type="PANTHER" id="PTHR43105">
    <property type="entry name" value="RESPIRATORY NITRATE REDUCTASE"/>
    <property type="match status" value="1"/>
</dbReference>
<dbReference type="PANTHER" id="PTHR43105:SF14">
    <property type="entry name" value="FORMATE DEHYDROGENASE H"/>
    <property type="match status" value="1"/>
</dbReference>
<dbReference type="CDD" id="cd00207">
    <property type="entry name" value="fer2"/>
    <property type="match status" value="1"/>
</dbReference>
<dbReference type="Gene3D" id="3.40.50.740">
    <property type="match status" value="1"/>
</dbReference>
<dbReference type="SUPFAM" id="SSF54292">
    <property type="entry name" value="2Fe-2S ferredoxin-like"/>
    <property type="match status" value="1"/>
</dbReference>
<dbReference type="PROSITE" id="PS00198">
    <property type="entry name" value="4FE4S_FER_1"/>
    <property type="match status" value="1"/>
</dbReference>
<keyword evidence="4" id="KW-0677">Repeat</keyword>
<dbReference type="SUPFAM" id="SSF53706">
    <property type="entry name" value="Formate dehydrogenase/DMSO reductase, domains 1-3"/>
    <property type="match status" value="1"/>
</dbReference>
<gene>
    <name evidence="12" type="ORF">SAMN02745123_00480</name>
</gene>
<dbReference type="Pfam" id="PF10588">
    <property type="entry name" value="NADH-G_4Fe-4S_3"/>
    <property type="match status" value="1"/>
</dbReference>
<dbReference type="FunFam" id="3.10.20.740:FF:000005">
    <property type="entry name" value="NADH:ubiquinone oxidoreductase subunit"/>
    <property type="match status" value="1"/>
</dbReference>
<name>A0A1M6PBF6_9FIRM</name>
<evidence type="ECO:0000256" key="5">
    <source>
        <dbReference type="ARBA" id="ARBA00023002"/>
    </source>
</evidence>
<dbReference type="GO" id="GO:0016020">
    <property type="term" value="C:membrane"/>
    <property type="evidence" value="ECO:0007669"/>
    <property type="project" value="TreeGrafter"/>
</dbReference>
<feature type="domain" description="4Fe-4S Mo/W bis-MGD-type" evidence="10">
    <location>
        <begin position="220"/>
        <end position="275"/>
    </location>
</feature>
<dbReference type="InterPro" id="IPR017896">
    <property type="entry name" value="4Fe4S_Fe-S-bd"/>
</dbReference>
<evidence type="ECO:0000256" key="6">
    <source>
        <dbReference type="ARBA" id="ARBA00023004"/>
    </source>
</evidence>
<evidence type="ECO:0000313" key="13">
    <source>
        <dbReference type="Proteomes" id="UP000183997"/>
    </source>
</evidence>
<protein>
    <submittedName>
        <fullName evidence="12">4Fe-4S dicluster domain-containing protein</fullName>
    </submittedName>
</protein>
<dbReference type="Pfam" id="PF22117">
    <property type="entry name" value="Fer4_Nqo3"/>
    <property type="match status" value="1"/>
</dbReference>
<dbReference type="GO" id="GO:0046872">
    <property type="term" value="F:metal ion binding"/>
    <property type="evidence" value="ECO:0007669"/>
    <property type="project" value="UniProtKB-KW"/>
</dbReference>
<dbReference type="AlphaFoldDB" id="A0A1M6PBF6"/>
<evidence type="ECO:0000259" key="9">
    <source>
        <dbReference type="PROSITE" id="PS51379"/>
    </source>
</evidence>
<evidence type="ECO:0000256" key="2">
    <source>
        <dbReference type="ARBA" id="ARBA00022714"/>
    </source>
</evidence>
<keyword evidence="7" id="KW-0411">Iron-sulfur</keyword>
<organism evidence="12 13">
    <name type="scientific">Desulforamulus aeronauticus DSM 10349</name>
    <dbReference type="NCBI Taxonomy" id="1121421"/>
    <lineage>
        <taxon>Bacteria</taxon>
        <taxon>Bacillati</taxon>
        <taxon>Bacillota</taxon>
        <taxon>Clostridia</taxon>
        <taxon>Eubacteriales</taxon>
        <taxon>Peptococcaceae</taxon>
        <taxon>Desulforamulus</taxon>
    </lineage>
</organism>
<evidence type="ECO:0000259" key="8">
    <source>
        <dbReference type="PROSITE" id="PS51085"/>
    </source>
</evidence>
<dbReference type="GO" id="GO:0022904">
    <property type="term" value="P:respiratory electron transport chain"/>
    <property type="evidence" value="ECO:0007669"/>
    <property type="project" value="TreeGrafter"/>
</dbReference>
<evidence type="ECO:0000256" key="4">
    <source>
        <dbReference type="ARBA" id="ARBA00022737"/>
    </source>
</evidence>
<keyword evidence="13" id="KW-1185">Reference proteome</keyword>
<dbReference type="Pfam" id="PF00384">
    <property type="entry name" value="Molybdopterin"/>
    <property type="match status" value="1"/>
</dbReference>
<evidence type="ECO:0000259" key="10">
    <source>
        <dbReference type="PROSITE" id="PS51669"/>
    </source>
</evidence>
<sequence>MSEVTIIINEQPITVPAGTTILTAARDVGIEIPTLCHDPEVSRYGGCRLCVVEVAGWGSLPAACVTEVRPGMVIETESARVLEARRTILELLLANHPEDCLTCEKTGACALQDYAYRYGVRRGAFLGERQNHPVEADNPFIVRDMNKCILCGKCVRVCSEVVGRSAIDFSHRGFRARIATALDEGLQQSGCVFCGSCLEVCPVGALTGKQRRGKGRPWEMTSVTTTCPYCGVGCQLKLQVKNQRVIGVMAGGSGLNGRHLCVKGRFGHGFIHHPDRLKKPLLRKAGVLQEVSWSEALAYTAQRLSQIKQHSGGAAIGVLASARISNEENYLLNKFARRVLATNNLDHCARL</sequence>
<dbReference type="InterPro" id="IPR006656">
    <property type="entry name" value="Mopterin_OxRdtase"/>
</dbReference>
<dbReference type="InterPro" id="IPR017900">
    <property type="entry name" value="4Fe4S_Fe_S_CS"/>
</dbReference>
<dbReference type="InterPro" id="IPR001041">
    <property type="entry name" value="2Fe-2S_ferredoxin-type"/>
</dbReference>
<evidence type="ECO:0000259" key="11">
    <source>
        <dbReference type="PROSITE" id="PS51839"/>
    </source>
</evidence>
<dbReference type="InterPro" id="IPR036010">
    <property type="entry name" value="2Fe-2S_ferredoxin-like_sf"/>
</dbReference>
<dbReference type="InterPro" id="IPR050123">
    <property type="entry name" value="Prok_molybdopt-oxidoreductase"/>
</dbReference>
<dbReference type="InterPro" id="IPR054351">
    <property type="entry name" value="NADH_UbQ_OxRdtase_ferredoxin"/>
</dbReference>
<keyword evidence="1" id="KW-0004">4Fe-4S</keyword>
<keyword evidence="6" id="KW-0408">Iron</keyword>
<dbReference type="GO" id="GO:0003954">
    <property type="term" value="F:NADH dehydrogenase activity"/>
    <property type="evidence" value="ECO:0007669"/>
    <property type="project" value="TreeGrafter"/>
</dbReference>
<dbReference type="Gene3D" id="3.10.20.740">
    <property type="match status" value="1"/>
</dbReference>
<dbReference type="GO" id="GO:0051537">
    <property type="term" value="F:2 iron, 2 sulfur cluster binding"/>
    <property type="evidence" value="ECO:0007669"/>
    <property type="project" value="UniProtKB-KW"/>
</dbReference>
<dbReference type="STRING" id="1121421.SAMN02745123_00480"/>
<dbReference type="SUPFAM" id="SSF54862">
    <property type="entry name" value="4Fe-4S ferredoxins"/>
    <property type="match status" value="1"/>
</dbReference>
<dbReference type="SMART" id="SM00926">
    <property type="entry name" value="Molybdop_Fe4S4"/>
    <property type="match status" value="1"/>
</dbReference>
<reference evidence="13" key="1">
    <citation type="submission" date="2016-11" db="EMBL/GenBank/DDBJ databases">
        <authorList>
            <person name="Varghese N."/>
            <person name="Submissions S."/>
        </authorList>
    </citation>
    <scope>NUCLEOTIDE SEQUENCE [LARGE SCALE GENOMIC DNA]</scope>
    <source>
        <strain evidence="13">DSM 10349</strain>
    </source>
</reference>
<dbReference type="Pfam" id="PF13510">
    <property type="entry name" value="Fer2_4"/>
    <property type="match status" value="1"/>
</dbReference>
<proteinExistence type="predicted"/>
<dbReference type="PROSITE" id="PS00551">
    <property type="entry name" value="MOLYBDOPTERIN_PROK_1"/>
    <property type="match status" value="1"/>
</dbReference>
<feature type="domain" description="4Fe-4S ferredoxin-type" evidence="9">
    <location>
        <begin position="182"/>
        <end position="211"/>
    </location>
</feature>
<dbReference type="InterPro" id="IPR019574">
    <property type="entry name" value="NADH_UbQ_OxRdtase_Gsu_4Fe4S-bd"/>
</dbReference>
<evidence type="ECO:0000256" key="7">
    <source>
        <dbReference type="ARBA" id="ARBA00023014"/>
    </source>
</evidence>
<evidence type="ECO:0000256" key="1">
    <source>
        <dbReference type="ARBA" id="ARBA00022485"/>
    </source>
</evidence>
<dbReference type="SMART" id="SM00929">
    <property type="entry name" value="NADH-G_4Fe-4S_3"/>
    <property type="match status" value="1"/>
</dbReference>
<keyword evidence="3" id="KW-0479">Metal-binding</keyword>
<dbReference type="PROSITE" id="PS51085">
    <property type="entry name" value="2FE2S_FER_2"/>
    <property type="match status" value="1"/>
</dbReference>